<dbReference type="GO" id="GO:0000160">
    <property type="term" value="P:phosphorelay signal transduction system"/>
    <property type="evidence" value="ECO:0007669"/>
    <property type="project" value="InterPro"/>
</dbReference>
<dbReference type="PROSITE" id="PS50110">
    <property type="entry name" value="RESPONSE_REGULATORY"/>
    <property type="match status" value="1"/>
</dbReference>
<protein>
    <submittedName>
        <fullName evidence="3">Chemotaxis protein CheY</fullName>
    </submittedName>
</protein>
<dbReference type="SUPFAM" id="SSF52172">
    <property type="entry name" value="CheY-like"/>
    <property type="match status" value="1"/>
</dbReference>
<keyword evidence="4" id="KW-1185">Reference proteome</keyword>
<feature type="non-terminal residue" evidence="3">
    <location>
        <position position="61"/>
    </location>
</feature>
<dbReference type="AlphaFoldDB" id="A0A0F3IPN7"/>
<gene>
    <name evidence="3" type="ORF">VZ95_16945</name>
</gene>
<sequence length="61" mass="6666">MRILLVEDDAATSKSIALMLSSAGYIVDTTDLGEDGVEIGKLYDYDIILLDLILPDIDGYE</sequence>
<evidence type="ECO:0000313" key="4">
    <source>
        <dbReference type="Proteomes" id="UP000033774"/>
    </source>
</evidence>
<dbReference type="Pfam" id="PF00072">
    <property type="entry name" value="Response_reg"/>
    <property type="match status" value="1"/>
</dbReference>
<dbReference type="Proteomes" id="UP000033774">
    <property type="component" value="Unassembled WGS sequence"/>
</dbReference>
<feature type="domain" description="Response regulatory" evidence="2">
    <location>
        <begin position="2"/>
        <end position="61"/>
    </location>
</feature>
<dbReference type="InterPro" id="IPR011006">
    <property type="entry name" value="CheY-like_superfamily"/>
</dbReference>
<keyword evidence="1" id="KW-0597">Phosphoprotein</keyword>
<organism evidence="3 4">
    <name type="scientific">Elstera litoralis</name>
    <dbReference type="NCBI Taxonomy" id="552518"/>
    <lineage>
        <taxon>Bacteria</taxon>
        <taxon>Pseudomonadati</taxon>
        <taxon>Pseudomonadota</taxon>
        <taxon>Alphaproteobacteria</taxon>
        <taxon>Rhodospirillales</taxon>
        <taxon>Rhodospirillaceae</taxon>
        <taxon>Elstera</taxon>
    </lineage>
</organism>
<dbReference type="Gene3D" id="3.40.50.2300">
    <property type="match status" value="1"/>
</dbReference>
<comment type="caution">
    <text evidence="3">The sequence shown here is derived from an EMBL/GenBank/DDBJ whole genome shotgun (WGS) entry which is preliminary data.</text>
</comment>
<dbReference type="OrthoDB" id="9802426at2"/>
<dbReference type="RefSeq" id="WP_045776905.1">
    <property type="nucleotide sequence ID" value="NZ_LAJY01000533.1"/>
</dbReference>
<evidence type="ECO:0000313" key="3">
    <source>
        <dbReference type="EMBL" id="KJV08572.1"/>
    </source>
</evidence>
<reference evidence="3 4" key="1">
    <citation type="submission" date="2015-03" db="EMBL/GenBank/DDBJ databases">
        <title>Draft genome sequence of Elstera litoralis.</title>
        <authorList>
            <person name="Rahalkar M.C."/>
            <person name="Dhakephalkar P.K."/>
            <person name="Pore S.D."/>
            <person name="Arora P."/>
            <person name="Kapse N.G."/>
            <person name="Pandit P.S."/>
        </authorList>
    </citation>
    <scope>NUCLEOTIDE SEQUENCE [LARGE SCALE GENOMIC DNA]</scope>
    <source>
        <strain evidence="3 4">Dia-1</strain>
    </source>
</reference>
<name>A0A0F3IPN7_9PROT</name>
<accession>A0A0F3IPN7</accession>
<feature type="modified residue" description="4-aspartylphosphate" evidence="1">
    <location>
        <position position="51"/>
    </location>
</feature>
<evidence type="ECO:0000259" key="2">
    <source>
        <dbReference type="PROSITE" id="PS50110"/>
    </source>
</evidence>
<evidence type="ECO:0000256" key="1">
    <source>
        <dbReference type="PROSITE-ProRule" id="PRU00169"/>
    </source>
</evidence>
<dbReference type="EMBL" id="LAJY01000533">
    <property type="protein sequence ID" value="KJV08572.1"/>
    <property type="molecule type" value="Genomic_DNA"/>
</dbReference>
<proteinExistence type="predicted"/>
<dbReference type="InterPro" id="IPR001789">
    <property type="entry name" value="Sig_transdc_resp-reg_receiver"/>
</dbReference>